<feature type="binding site" evidence="11">
    <location>
        <position position="30"/>
    </location>
    <ligand>
        <name>NAD(+)</name>
        <dbReference type="ChEBI" id="CHEBI:57540"/>
    </ligand>
</feature>
<feature type="binding site" evidence="11">
    <location>
        <position position="266"/>
    </location>
    <ligand>
        <name>NAD(+)</name>
        <dbReference type="ChEBI" id="CHEBI:57540"/>
    </ligand>
</feature>
<dbReference type="PIRSF" id="PIRSF000124">
    <property type="entry name" value="UDPglc_GDPman_dh"/>
    <property type="match status" value="1"/>
</dbReference>
<evidence type="ECO:0000256" key="7">
    <source>
        <dbReference type="ARBA" id="ARBA00047473"/>
    </source>
</evidence>
<dbReference type="Proteomes" id="UP000245252">
    <property type="component" value="Unassembled WGS sequence"/>
</dbReference>
<gene>
    <name evidence="13" type="ORF">DEM27_05480</name>
</gene>
<dbReference type="InterPro" id="IPR001732">
    <property type="entry name" value="UDP-Glc/GDP-Man_DH_N"/>
</dbReference>
<comment type="caution">
    <text evidence="13">The sequence shown here is derived from an EMBL/GenBank/DDBJ whole genome shotgun (WGS) entry which is preliminary data.</text>
</comment>
<feature type="domain" description="UDP-glucose/GDP-mannose dehydrogenase C-terminal" evidence="12">
    <location>
        <begin position="317"/>
        <end position="418"/>
    </location>
</feature>
<accession>A0A2U2DUW5</accession>
<dbReference type="Gene3D" id="1.20.5.100">
    <property type="entry name" value="Cytochrome c1, transmembrane anchor, C-terminal"/>
    <property type="match status" value="1"/>
</dbReference>
<evidence type="ECO:0000313" key="14">
    <source>
        <dbReference type="Proteomes" id="UP000245252"/>
    </source>
</evidence>
<dbReference type="GO" id="GO:0000271">
    <property type="term" value="P:polysaccharide biosynthetic process"/>
    <property type="evidence" value="ECO:0007669"/>
    <property type="project" value="InterPro"/>
</dbReference>
<dbReference type="PANTHER" id="PTHR43750">
    <property type="entry name" value="UDP-GLUCOSE 6-DEHYDROGENASE TUAD"/>
    <property type="match status" value="1"/>
</dbReference>
<dbReference type="EC" id="1.1.1.22" evidence="3 8"/>
<keyword evidence="6 8" id="KW-0520">NAD</keyword>
<evidence type="ECO:0000256" key="6">
    <source>
        <dbReference type="ARBA" id="ARBA00023027"/>
    </source>
</evidence>
<dbReference type="Pfam" id="PF03721">
    <property type="entry name" value="UDPG_MGDP_dh_N"/>
    <property type="match status" value="1"/>
</dbReference>
<keyword evidence="14" id="KW-1185">Reference proteome</keyword>
<feature type="binding site" evidence="11">
    <location>
        <position position="155"/>
    </location>
    <ligand>
        <name>NAD(+)</name>
        <dbReference type="ChEBI" id="CHEBI:57540"/>
    </ligand>
</feature>
<dbReference type="PANTHER" id="PTHR43750:SF3">
    <property type="entry name" value="UDP-GLUCOSE 6-DEHYDROGENASE TUAD"/>
    <property type="match status" value="1"/>
</dbReference>
<comment type="similarity">
    <text evidence="2 8">Belongs to the UDP-glucose/GDP-mannose dehydrogenase family.</text>
</comment>
<feature type="binding site" evidence="10">
    <location>
        <begin position="152"/>
        <end position="155"/>
    </location>
    <ligand>
        <name>substrate</name>
    </ligand>
</feature>
<dbReference type="SMART" id="SM00984">
    <property type="entry name" value="UDPG_MGDP_dh_C"/>
    <property type="match status" value="1"/>
</dbReference>
<dbReference type="SUPFAM" id="SSF51735">
    <property type="entry name" value="NAD(P)-binding Rossmann-fold domains"/>
    <property type="match status" value="1"/>
</dbReference>
<evidence type="ECO:0000256" key="2">
    <source>
        <dbReference type="ARBA" id="ARBA00006601"/>
    </source>
</evidence>
<dbReference type="GO" id="GO:0006065">
    <property type="term" value="P:UDP-glucuronate biosynthetic process"/>
    <property type="evidence" value="ECO:0007669"/>
    <property type="project" value="UniProtKB-UniPathway"/>
</dbReference>
<evidence type="ECO:0000259" key="12">
    <source>
        <dbReference type="SMART" id="SM00984"/>
    </source>
</evidence>
<dbReference type="RefSeq" id="WP_109457197.1">
    <property type="nucleotide sequence ID" value="NZ_QFBC01000002.1"/>
</dbReference>
<feature type="binding site" evidence="11">
    <location>
        <position position="331"/>
    </location>
    <ligand>
        <name>NAD(+)</name>
        <dbReference type="ChEBI" id="CHEBI:57540"/>
    </ligand>
</feature>
<dbReference type="SUPFAM" id="SSF48179">
    <property type="entry name" value="6-phosphogluconate dehydrogenase C-terminal domain-like"/>
    <property type="match status" value="1"/>
</dbReference>
<dbReference type="InterPro" id="IPR014027">
    <property type="entry name" value="UDP-Glc/GDP-Man_DH_C"/>
</dbReference>
<dbReference type="InterPro" id="IPR014026">
    <property type="entry name" value="UDP-Glc/GDP-Man_DH_dimer"/>
</dbReference>
<dbReference type="EMBL" id="QFBC01000002">
    <property type="protein sequence ID" value="PWE57094.1"/>
    <property type="molecule type" value="Genomic_DNA"/>
</dbReference>
<evidence type="ECO:0000256" key="1">
    <source>
        <dbReference type="ARBA" id="ARBA00004701"/>
    </source>
</evidence>
<evidence type="ECO:0000256" key="8">
    <source>
        <dbReference type="PIRNR" id="PIRNR000124"/>
    </source>
</evidence>
<keyword evidence="5 8" id="KW-0560">Oxidoreductase</keyword>
<feature type="binding site" evidence="10">
    <location>
        <position position="260"/>
    </location>
    <ligand>
        <name>substrate</name>
    </ligand>
</feature>
<evidence type="ECO:0000256" key="5">
    <source>
        <dbReference type="ARBA" id="ARBA00023002"/>
    </source>
</evidence>
<dbReference type="Pfam" id="PF00984">
    <property type="entry name" value="UDPG_MGDP_dh"/>
    <property type="match status" value="1"/>
</dbReference>
<dbReference type="PIRSF" id="PIRSF500134">
    <property type="entry name" value="UDPglc_DH_bac"/>
    <property type="match status" value="1"/>
</dbReference>
<sequence>MRLVMIGSGYVGLVSGACFADFGHSVVCVDKVEDKVESLRKGLIPIFEPGLDALVASNAKAGRLSFSTDLAAAVRDADAVFIAVGTPSRRGDGHADLSYVYAAAREIARAVTGFTVIVTKSTVPVGTGDEVERIMREENPQADIEVVSNPEFLREGAAISDFKRPDRVVIGTVEPRAIEVMKDVYRPLSLNEAPLMFCERRTSELIKYAGNAFLAMKITFINEIADLCERVGADVQKVAKGIGLDKRIGDKFLHAGPGYGGSCFPKDTLALAKTAQDHDSPMRLVEATVAINDNRKRAMARKVIAAGGGDVRGKKVAVLGLTFKPNTDDMRESPSIAIIQALQDNGAVISAYDPEGMEAAKSVIDGVVYATSPYDAADGADVLVLVTEWDAFRALDFARLKTLMNAPLLVDLRNVYPPQEVMRHGFEYHSVGRKSGGAA</sequence>
<dbReference type="InterPro" id="IPR017476">
    <property type="entry name" value="UDP-Glc/GDP-Man"/>
</dbReference>
<feature type="binding site" evidence="10">
    <location>
        <position position="207"/>
    </location>
    <ligand>
        <name>substrate</name>
    </ligand>
</feature>
<feature type="binding site" evidence="11">
    <location>
        <position position="86"/>
    </location>
    <ligand>
        <name>NAD(+)</name>
        <dbReference type="ChEBI" id="CHEBI:57540"/>
    </ligand>
</feature>
<feature type="binding site" evidence="10">
    <location>
        <begin position="252"/>
        <end position="256"/>
    </location>
    <ligand>
        <name>substrate</name>
    </ligand>
</feature>
<name>A0A2U2DUW5_9HYPH</name>
<evidence type="ECO:0000256" key="9">
    <source>
        <dbReference type="PIRSR" id="PIRSR500134-1"/>
    </source>
</evidence>
<protein>
    <recommendedName>
        <fullName evidence="4 8">UDP-glucose 6-dehydrogenase</fullName>
        <ecNumber evidence="3 8">1.1.1.22</ecNumber>
    </recommendedName>
</protein>
<feature type="binding site" evidence="11">
    <location>
        <position position="122"/>
    </location>
    <ligand>
        <name>NAD(+)</name>
        <dbReference type="ChEBI" id="CHEBI:57540"/>
    </ligand>
</feature>
<evidence type="ECO:0000256" key="4">
    <source>
        <dbReference type="ARBA" id="ARBA00015132"/>
    </source>
</evidence>
<proteinExistence type="inferred from homology"/>
<organism evidence="13 14">
    <name type="scientific">Metarhizobium album</name>
    <dbReference type="NCBI Taxonomy" id="2182425"/>
    <lineage>
        <taxon>Bacteria</taxon>
        <taxon>Pseudomonadati</taxon>
        <taxon>Pseudomonadota</taxon>
        <taxon>Alphaproteobacteria</taxon>
        <taxon>Hyphomicrobiales</taxon>
        <taxon>Rhizobiaceae</taxon>
        <taxon>Metarhizobium</taxon>
    </lineage>
</organism>
<dbReference type="OrthoDB" id="9803238at2"/>
<dbReference type="PROSITE" id="PS51257">
    <property type="entry name" value="PROKAR_LIPOPROTEIN"/>
    <property type="match status" value="1"/>
</dbReference>
<feature type="binding site" evidence="10">
    <location>
        <position position="324"/>
    </location>
    <ligand>
        <name>substrate</name>
    </ligand>
</feature>
<dbReference type="InterPro" id="IPR036291">
    <property type="entry name" value="NAD(P)-bd_dom_sf"/>
</dbReference>
<dbReference type="InterPro" id="IPR036220">
    <property type="entry name" value="UDP-Glc/GDP-Man_DH_C_sf"/>
</dbReference>
<evidence type="ECO:0000256" key="10">
    <source>
        <dbReference type="PIRSR" id="PIRSR500134-2"/>
    </source>
</evidence>
<dbReference type="SUPFAM" id="SSF52413">
    <property type="entry name" value="UDP-glucose/GDP-mannose dehydrogenase C-terminal domain"/>
    <property type="match status" value="1"/>
</dbReference>
<dbReference type="GO" id="GO:0003979">
    <property type="term" value="F:UDP-glucose 6-dehydrogenase activity"/>
    <property type="evidence" value="ECO:0007669"/>
    <property type="project" value="UniProtKB-EC"/>
</dbReference>
<comment type="pathway">
    <text evidence="1">Nucleotide-sugar biosynthesis; UDP-alpha-D-glucuronate biosynthesis; UDP-alpha-D-glucuronate from UDP-alpha-D-glucose: step 1/1.</text>
</comment>
<dbReference type="Pfam" id="PF03720">
    <property type="entry name" value="UDPG_MGDP_dh_C"/>
    <property type="match status" value="1"/>
</dbReference>
<dbReference type="AlphaFoldDB" id="A0A2U2DUW5"/>
<evidence type="ECO:0000256" key="3">
    <source>
        <dbReference type="ARBA" id="ARBA00012954"/>
    </source>
</evidence>
<feature type="binding site" evidence="11">
    <location>
        <position position="35"/>
    </location>
    <ligand>
        <name>NAD(+)</name>
        <dbReference type="ChEBI" id="CHEBI:57540"/>
    </ligand>
</feature>
<evidence type="ECO:0000313" key="13">
    <source>
        <dbReference type="EMBL" id="PWE57094.1"/>
    </source>
</evidence>
<reference evidence="13 14" key="1">
    <citation type="submission" date="2018-05" db="EMBL/GenBank/DDBJ databases">
        <title>The draft genome of strain NS-104.</title>
        <authorList>
            <person name="Hang P."/>
            <person name="Jiang J."/>
        </authorList>
    </citation>
    <scope>NUCLEOTIDE SEQUENCE [LARGE SCALE GENOMIC DNA]</scope>
    <source>
        <strain evidence="13 14">NS-104</strain>
    </source>
</reference>
<comment type="catalytic activity">
    <reaction evidence="7 8">
        <text>UDP-alpha-D-glucose + 2 NAD(+) + H2O = UDP-alpha-D-glucuronate + 2 NADH + 3 H(+)</text>
        <dbReference type="Rhea" id="RHEA:23596"/>
        <dbReference type="ChEBI" id="CHEBI:15377"/>
        <dbReference type="ChEBI" id="CHEBI:15378"/>
        <dbReference type="ChEBI" id="CHEBI:57540"/>
        <dbReference type="ChEBI" id="CHEBI:57945"/>
        <dbReference type="ChEBI" id="CHEBI:58052"/>
        <dbReference type="ChEBI" id="CHEBI:58885"/>
        <dbReference type="EC" id="1.1.1.22"/>
    </reaction>
</comment>
<dbReference type="Gene3D" id="3.40.50.720">
    <property type="entry name" value="NAD(P)-binding Rossmann-like Domain"/>
    <property type="match status" value="2"/>
</dbReference>
<dbReference type="InterPro" id="IPR028357">
    <property type="entry name" value="UDPglc_DH_bac"/>
</dbReference>
<dbReference type="InterPro" id="IPR008927">
    <property type="entry name" value="6-PGluconate_DH-like_C_sf"/>
</dbReference>
<feature type="active site" description="Nucleophile" evidence="9">
    <location>
        <position position="263"/>
    </location>
</feature>
<dbReference type="NCBIfam" id="TIGR03026">
    <property type="entry name" value="NDP-sugDHase"/>
    <property type="match status" value="1"/>
</dbReference>
<dbReference type="GO" id="GO:0051287">
    <property type="term" value="F:NAD binding"/>
    <property type="evidence" value="ECO:0007669"/>
    <property type="project" value="InterPro"/>
</dbReference>
<evidence type="ECO:0000256" key="11">
    <source>
        <dbReference type="PIRSR" id="PIRSR500134-3"/>
    </source>
</evidence>
<dbReference type="UniPathway" id="UPA00038">
    <property type="reaction ID" value="UER00491"/>
</dbReference>